<dbReference type="EMBL" id="DF820461">
    <property type="protein sequence ID" value="GAK54551.1"/>
    <property type="molecule type" value="Genomic_DNA"/>
</dbReference>
<dbReference type="NCBIfam" id="NF041216">
    <property type="entry name" value="CU044_2847_fam"/>
    <property type="match status" value="1"/>
</dbReference>
<reference evidence="2 3" key="1">
    <citation type="journal article" date="2015" name="PeerJ">
        <title>First genomic representation of candidate bacterial phylum KSB3 points to enhanced environmental sensing as a trigger of wastewater bulking.</title>
        <authorList>
            <person name="Sekiguchi Y."/>
            <person name="Ohashi A."/>
            <person name="Parks D.H."/>
            <person name="Yamauchi T."/>
            <person name="Tyson G.W."/>
            <person name="Hugenholtz P."/>
        </authorList>
    </citation>
    <scope>NUCLEOTIDE SEQUENCE [LARGE SCALE GENOMIC DNA]</scope>
</reference>
<dbReference type="Proteomes" id="UP000030700">
    <property type="component" value="Unassembled WGS sequence"/>
</dbReference>
<sequence length="108" mass="11706">MATQLIQLKNGMLVETETTSAAEVTRGGQQIAAGVSKLGVSFEEKVKPLLLQICEPLADVWKELNKNMSVEQAEVELGLSFEGEGNLFVTKAKTGANFTVKLILKPEK</sequence>
<dbReference type="HOGENOM" id="CLU_2181225_0_0_0"/>
<feature type="domain" description="Trypsin-co-occurring" evidence="1">
    <location>
        <begin position="10"/>
        <end position="102"/>
    </location>
</feature>
<organism evidence="2 3">
    <name type="scientific">Candidatus Moduliflexus flocculans</name>
    <dbReference type="NCBI Taxonomy" id="1499966"/>
    <lineage>
        <taxon>Bacteria</taxon>
        <taxon>Candidatus Moduliflexota</taxon>
        <taxon>Candidatus Moduliflexia</taxon>
        <taxon>Candidatus Moduliflexales</taxon>
        <taxon>Candidatus Moduliflexaceae</taxon>
    </lineage>
</organism>
<dbReference type="InterPro" id="IPR045794">
    <property type="entry name" value="Trypco1"/>
</dbReference>
<name>A0A081BT20_9BACT</name>
<gene>
    <name evidence="2" type="ORF">U14_05838</name>
</gene>
<evidence type="ECO:0000259" key="1">
    <source>
        <dbReference type="Pfam" id="PF19493"/>
    </source>
</evidence>
<evidence type="ECO:0000313" key="2">
    <source>
        <dbReference type="EMBL" id="GAK54551.1"/>
    </source>
</evidence>
<proteinExistence type="predicted"/>
<accession>A0A081BT20</accession>
<dbReference type="AlphaFoldDB" id="A0A081BT20"/>
<keyword evidence="3" id="KW-1185">Reference proteome</keyword>
<protein>
    <recommendedName>
        <fullName evidence="1">Trypsin-co-occurring domain-containing protein</fullName>
    </recommendedName>
</protein>
<dbReference type="STRING" id="1499966.U14_05838"/>
<dbReference type="Pfam" id="PF19493">
    <property type="entry name" value="Trypco1"/>
    <property type="match status" value="1"/>
</dbReference>
<evidence type="ECO:0000313" key="3">
    <source>
        <dbReference type="Proteomes" id="UP000030700"/>
    </source>
</evidence>